<dbReference type="GeneID" id="120251810"/>
<dbReference type="AlphaFoldDB" id="A0AB40ANF7"/>
<protein>
    <submittedName>
        <fullName evidence="2">(S)-ureidoglycine aminohydrolase-like</fullName>
    </submittedName>
</protein>
<gene>
    <name evidence="2" type="primary">LOC120251810</name>
</gene>
<sequence>MQWRTTTPAPPSMMNLSKDGFCSLFQSIMESSSSPLYWKIINPTLSPSHLQDLSGFTRSVYKGNHVRLVTEKKQSKKN</sequence>
<evidence type="ECO:0000313" key="1">
    <source>
        <dbReference type="Proteomes" id="UP001515500"/>
    </source>
</evidence>
<dbReference type="Proteomes" id="UP001515500">
    <property type="component" value="Chromosome 20"/>
</dbReference>
<organism evidence="1 2">
    <name type="scientific">Dioscorea cayennensis subsp. rotundata</name>
    <name type="common">White Guinea yam</name>
    <name type="synonym">Dioscorea rotundata</name>
    <dbReference type="NCBI Taxonomy" id="55577"/>
    <lineage>
        <taxon>Eukaryota</taxon>
        <taxon>Viridiplantae</taxon>
        <taxon>Streptophyta</taxon>
        <taxon>Embryophyta</taxon>
        <taxon>Tracheophyta</taxon>
        <taxon>Spermatophyta</taxon>
        <taxon>Magnoliopsida</taxon>
        <taxon>Liliopsida</taxon>
        <taxon>Dioscoreales</taxon>
        <taxon>Dioscoreaceae</taxon>
        <taxon>Dioscorea</taxon>
    </lineage>
</organism>
<dbReference type="InterPro" id="IPR014710">
    <property type="entry name" value="RmlC-like_jellyroll"/>
</dbReference>
<dbReference type="RefSeq" id="XP_039116397.1">
    <property type="nucleotide sequence ID" value="XM_039260463.1"/>
</dbReference>
<name>A0AB40ANF7_DIOCR</name>
<evidence type="ECO:0000313" key="2">
    <source>
        <dbReference type="RefSeq" id="XP_039116397.1"/>
    </source>
</evidence>
<keyword evidence="1" id="KW-1185">Reference proteome</keyword>
<accession>A0AB40ANF7</accession>
<dbReference type="PANTHER" id="PTHR34571">
    <property type="entry name" value="(S)-UREIDOGLYCINE AMINOHYDROLASE"/>
    <property type="match status" value="1"/>
</dbReference>
<dbReference type="PANTHER" id="PTHR34571:SF1">
    <property type="entry name" value="(S)-UREIDOGLYCINE AMINOHYDROLASE"/>
    <property type="match status" value="1"/>
</dbReference>
<dbReference type="Gene3D" id="2.60.120.10">
    <property type="entry name" value="Jelly Rolls"/>
    <property type="match status" value="1"/>
</dbReference>
<dbReference type="GO" id="GO:0071522">
    <property type="term" value="F:ureidoglycine aminohydrolase activity"/>
    <property type="evidence" value="ECO:0007669"/>
    <property type="project" value="InterPro"/>
</dbReference>
<dbReference type="InterPro" id="IPR017627">
    <property type="entry name" value="UGHY"/>
</dbReference>
<reference evidence="2" key="1">
    <citation type="submission" date="2025-08" db="UniProtKB">
        <authorList>
            <consortium name="RefSeq"/>
        </authorList>
    </citation>
    <scope>IDENTIFICATION</scope>
</reference>
<proteinExistence type="predicted"/>